<keyword evidence="4" id="KW-1185">Reference proteome</keyword>
<proteinExistence type="inferred from homology"/>
<dbReference type="PANTHER" id="PTHR47966:SF45">
    <property type="entry name" value="PEPTIDASE A1 DOMAIN-CONTAINING PROTEIN"/>
    <property type="match status" value="1"/>
</dbReference>
<dbReference type="PRINTS" id="PR00792">
    <property type="entry name" value="PEPSIN"/>
</dbReference>
<dbReference type="InterPro" id="IPR033121">
    <property type="entry name" value="PEPTIDASE_A1"/>
</dbReference>
<dbReference type="InterPro" id="IPR001461">
    <property type="entry name" value="Aspartic_peptidase_A1"/>
</dbReference>
<feature type="disulfide bond" evidence="2">
    <location>
        <begin position="92"/>
        <end position="102"/>
    </location>
</feature>
<dbReference type="Pfam" id="PF00026">
    <property type="entry name" value="Asp"/>
    <property type="match status" value="1"/>
</dbReference>
<dbReference type="PANTHER" id="PTHR47966">
    <property type="entry name" value="BETA-SITE APP-CLEAVING ENZYME, ISOFORM A-RELATED"/>
    <property type="match status" value="1"/>
</dbReference>
<dbReference type="CDD" id="cd05471">
    <property type="entry name" value="pepsin_like"/>
    <property type="match status" value="1"/>
</dbReference>
<dbReference type="SUPFAM" id="SSF50630">
    <property type="entry name" value="Acid proteases"/>
    <property type="match status" value="1"/>
</dbReference>
<evidence type="ECO:0000256" key="1">
    <source>
        <dbReference type="ARBA" id="ARBA00007447"/>
    </source>
</evidence>
<dbReference type="PROSITE" id="PS51767">
    <property type="entry name" value="PEPTIDASE_A1"/>
    <property type="match status" value="1"/>
</dbReference>
<dbReference type="WBParaSite" id="jg6605">
    <property type="protein sequence ID" value="jg6605"/>
    <property type="gene ID" value="jg6605"/>
</dbReference>
<name>A0A915ELC9_9BILA</name>
<evidence type="ECO:0000313" key="5">
    <source>
        <dbReference type="WBParaSite" id="jg6605"/>
    </source>
</evidence>
<comment type="similarity">
    <text evidence="1">Belongs to the peptidase A1 family.</text>
</comment>
<keyword evidence="2" id="KW-1015">Disulfide bond</keyword>
<dbReference type="AlphaFoldDB" id="A0A915ELC9"/>
<evidence type="ECO:0000259" key="3">
    <source>
        <dbReference type="PROSITE" id="PS51767"/>
    </source>
</evidence>
<dbReference type="InterPro" id="IPR034164">
    <property type="entry name" value="Pepsin-like_dom"/>
</dbReference>
<feature type="domain" description="Peptidase A1" evidence="3">
    <location>
        <begin position="61"/>
        <end position="283"/>
    </location>
</feature>
<sequence>MAYELVAASKLASKRLFSTPCLRKQYIRQDGFDELKKISLRTVNKGSVHEHLSPNYDNMEYFAEISVGTPPQTFTVILDTGSHLFWLPDSTCNAGSNQTTPCFGKKMFNQSASTSYHNTKIVFDVEYGIGNSSGFIGNDTVQLGTPGESVFLIQNILFGQTNLMDKSISELQADGIFGLNMHKDEDGLRSPIMDALDQGLLEKPVFTVYLNSSYGADNYNKTNTGGAFTFGALDTDNCGPVIDWLDKIFDNNPHTMNSKAAIFPLENTQNEGKTILLWTAEVP</sequence>
<dbReference type="GO" id="GO:0004190">
    <property type="term" value="F:aspartic-type endopeptidase activity"/>
    <property type="evidence" value="ECO:0007669"/>
    <property type="project" value="InterPro"/>
</dbReference>
<dbReference type="GO" id="GO:0005764">
    <property type="term" value="C:lysosome"/>
    <property type="evidence" value="ECO:0007669"/>
    <property type="project" value="TreeGrafter"/>
</dbReference>
<protein>
    <submittedName>
        <fullName evidence="5">Peptidase A1 domain-containing protein</fullName>
    </submittedName>
</protein>
<accession>A0A915ELC9</accession>
<evidence type="ECO:0000313" key="4">
    <source>
        <dbReference type="Proteomes" id="UP000887574"/>
    </source>
</evidence>
<dbReference type="InterPro" id="IPR021109">
    <property type="entry name" value="Peptidase_aspartic_dom_sf"/>
</dbReference>
<dbReference type="Proteomes" id="UP000887574">
    <property type="component" value="Unplaced"/>
</dbReference>
<evidence type="ECO:0000256" key="2">
    <source>
        <dbReference type="PIRSR" id="PIRSR601461-2"/>
    </source>
</evidence>
<reference evidence="5" key="1">
    <citation type="submission" date="2022-11" db="UniProtKB">
        <authorList>
            <consortium name="WormBaseParasite"/>
        </authorList>
    </citation>
    <scope>IDENTIFICATION</scope>
</reference>
<dbReference type="GO" id="GO:0006508">
    <property type="term" value="P:proteolysis"/>
    <property type="evidence" value="ECO:0007669"/>
    <property type="project" value="InterPro"/>
</dbReference>
<organism evidence="4 5">
    <name type="scientific">Ditylenchus dipsaci</name>
    <dbReference type="NCBI Taxonomy" id="166011"/>
    <lineage>
        <taxon>Eukaryota</taxon>
        <taxon>Metazoa</taxon>
        <taxon>Ecdysozoa</taxon>
        <taxon>Nematoda</taxon>
        <taxon>Chromadorea</taxon>
        <taxon>Rhabditida</taxon>
        <taxon>Tylenchina</taxon>
        <taxon>Tylenchomorpha</taxon>
        <taxon>Sphaerularioidea</taxon>
        <taxon>Anguinidae</taxon>
        <taxon>Anguininae</taxon>
        <taxon>Ditylenchus</taxon>
    </lineage>
</organism>
<dbReference type="Gene3D" id="2.40.70.10">
    <property type="entry name" value="Acid Proteases"/>
    <property type="match status" value="1"/>
</dbReference>